<dbReference type="EMBL" id="JAQQAF010000008">
    <property type="protein sequence ID" value="KAJ8467208.1"/>
    <property type="molecule type" value="Genomic_DNA"/>
</dbReference>
<evidence type="ECO:0000313" key="2">
    <source>
        <dbReference type="Proteomes" id="UP001222027"/>
    </source>
</evidence>
<sequence>MAVNDAASSAAEWSLFDGRSVERTPSLAPAVFGLASESIVVTAASNQTSGGGGTARPGSAGVIWFLMHWEEFTQLLLIDVFARGVMASTGRG</sequence>
<dbReference type="AlphaFoldDB" id="A0AAV8QC37"/>
<organism evidence="1 2">
    <name type="scientific">Ensete ventricosum</name>
    <name type="common">Abyssinian banana</name>
    <name type="synonym">Musa ensete</name>
    <dbReference type="NCBI Taxonomy" id="4639"/>
    <lineage>
        <taxon>Eukaryota</taxon>
        <taxon>Viridiplantae</taxon>
        <taxon>Streptophyta</taxon>
        <taxon>Embryophyta</taxon>
        <taxon>Tracheophyta</taxon>
        <taxon>Spermatophyta</taxon>
        <taxon>Magnoliopsida</taxon>
        <taxon>Liliopsida</taxon>
        <taxon>Zingiberales</taxon>
        <taxon>Musaceae</taxon>
        <taxon>Ensete</taxon>
    </lineage>
</organism>
<protein>
    <submittedName>
        <fullName evidence="1">Uncharacterized protein</fullName>
    </submittedName>
</protein>
<proteinExistence type="predicted"/>
<reference evidence="1 2" key="1">
    <citation type="submission" date="2022-12" db="EMBL/GenBank/DDBJ databases">
        <title>Chromosome-scale assembly of the Ensete ventricosum genome.</title>
        <authorList>
            <person name="Dussert Y."/>
            <person name="Stocks J."/>
            <person name="Wendawek A."/>
            <person name="Woldeyes F."/>
            <person name="Nichols R.A."/>
            <person name="Borrell J.S."/>
        </authorList>
    </citation>
    <scope>NUCLEOTIDE SEQUENCE [LARGE SCALE GENOMIC DNA]</scope>
    <source>
        <strain evidence="2">cv. Maze</strain>
        <tissue evidence="1">Seeds</tissue>
    </source>
</reference>
<gene>
    <name evidence="1" type="ORF">OPV22_029760</name>
</gene>
<accession>A0AAV8QC37</accession>
<name>A0AAV8QC37_ENSVE</name>
<keyword evidence="2" id="KW-1185">Reference proteome</keyword>
<evidence type="ECO:0000313" key="1">
    <source>
        <dbReference type="EMBL" id="KAJ8467208.1"/>
    </source>
</evidence>
<comment type="caution">
    <text evidence="1">The sequence shown here is derived from an EMBL/GenBank/DDBJ whole genome shotgun (WGS) entry which is preliminary data.</text>
</comment>
<dbReference type="Proteomes" id="UP001222027">
    <property type="component" value="Unassembled WGS sequence"/>
</dbReference>